<dbReference type="Pfam" id="PF13923">
    <property type="entry name" value="zf-C3HC4_2"/>
    <property type="match status" value="1"/>
</dbReference>
<dbReference type="InterPro" id="IPR013083">
    <property type="entry name" value="Znf_RING/FYVE/PHD"/>
</dbReference>
<keyword evidence="8" id="KW-1185">Reference proteome</keyword>
<evidence type="ECO:0000256" key="4">
    <source>
        <dbReference type="PROSITE-ProRule" id="PRU00175"/>
    </source>
</evidence>
<evidence type="ECO:0000256" key="3">
    <source>
        <dbReference type="ARBA" id="ARBA00022833"/>
    </source>
</evidence>
<proteinExistence type="predicted"/>
<feature type="coiled-coil region" evidence="5">
    <location>
        <begin position="298"/>
        <end position="332"/>
    </location>
</feature>
<keyword evidence="2 4" id="KW-0863">Zinc-finger</keyword>
<feature type="domain" description="RING-type" evidence="6">
    <location>
        <begin position="514"/>
        <end position="555"/>
    </location>
</feature>
<dbReference type="EMBL" id="LGRX02033952">
    <property type="protein sequence ID" value="KAK3239322.1"/>
    <property type="molecule type" value="Genomic_DNA"/>
</dbReference>
<keyword evidence="1" id="KW-0479">Metal-binding</keyword>
<dbReference type="Proteomes" id="UP001190700">
    <property type="component" value="Unassembled WGS sequence"/>
</dbReference>
<dbReference type="PROSITE" id="PS00518">
    <property type="entry name" value="ZF_RING_1"/>
    <property type="match status" value="1"/>
</dbReference>
<organism evidence="7 8">
    <name type="scientific">Cymbomonas tetramitiformis</name>
    <dbReference type="NCBI Taxonomy" id="36881"/>
    <lineage>
        <taxon>Eukaryota</taxon>
        <taxon>Viridiplantae</taxon>
        <taxon>Chlorophyta</taxon>
        <taxon>Pyramimonadophyceae</taxon>
        <taxon>Pyramimonadales</taxon>
        <taxon>Pyramimonadaceae</taxon>
        <taxon>Cymbomonas</taxon>
    </lineage>
</organism>
<evidence type="ECO:0000313" key="7">
    <source>
        <dbReference type="EMBL" id="KAK3239322.1"/>
    </source>
</evidence>
<keyword evidence="5" id="KW-0175">Coiled coil</keyword>
<dbReference type="PROSITE" id="PS50089">
    <property type="entry name" value="ZF_RING_2"/>
    <property type="match status" value="1"/>
</dbReference>
<sequence length="591" mass="66101">MAAELEACRKMINSQEQLLGDSAPLAARETARATAEAHRANALQSQLRQVTEQHAHERTLASGLQDKVTAIEAQLRETLASHEQELMTLGDKHATSEKQLRSRLATALGGHSYMEKALERARVQADTALDTFEKRLDEERTKFKSQLSAAQLARAEAEARMKEATRESGSIKLTLTSQESLQTTARNAILDAERADERMREMHEKMLEAEKLAKDTEEVAAAKIAAIRAGSASEGHAMTHQVAERERQVKEEREKRRVVEDELSALRNQMRYVEKADAERTLRLQAKLENAEHEAQAQAHYKGKLDDLQQRYRRLEDDLAATKADLSDVKASKARLEAGWSPEELPGNRAAIPYQAGVTTQMAPETRQARAELTRIDGERRRLEHANMELERRVASLQQSCIELQEGKGRVEMDFKRLQREKEDGVARAYASVDDMRREMEIKVRDSELAAIAKANTVKLESSEATEEGEERCRQLEGSLAAAKQQLDRARAQSEQCAAHEVIKVMNALGELRCPICTKLYADPHSLQTCFHTFCKACVVPALIEYESPKCPLCQMTARRTDLMANAAMKAVVTRAASISQSYSSQTVSAN</sequence>
<dbReference type="GO" id="GO:0008270">
    <property type="term" value="F:zinc ion binding"/>
    <property type="evidence" value="ECO:0007669"/>
    <property type="project" value="UniProtKB-KW"/>
</dbReference>
<dbReference type="InterPro" id="IPR017907">
    <property type="entry name" value="Znf_RING_CS"/>
</dbReference>
<feature type="coiled-coil region" evidence="5">
    <location>
        <begin position="147"/>
        <end position="269"/>
    </location>
</feature>
<evidence type="ECO:0000256" key="2">
    <source>
        <dbReference type="ARBA" id="ARBA00022771"/>
    </source>
</evidence>
<feature type="coiled-coil region" evidence="5">
    <location>
        <begin position="466"/>
        <end position="500"/>
    </location>
</feature>
<gene>
    <name evidence="7" type="ORF">CYMTET_50745</name>
</gene>
<accession>A0AAE0BPG4</accession>
<evidence type="ECO:0000256" key="1">
    <source>
        <dbReference type="ARBA" id="ARBA00022723"/>
    </source>
</evidence>
<feature type="coiled-coil region" evidence="5">
    <location>
        <begin position="373"/>
        <end position="407"/>
    </location>
</feature>
<dbReference type="AlphaFoldDB" id="A0AAE0BPG4"/>
<evidence type="ECO:0000313" key="8">
    <source>
        <dbReference type="Proteomes" id="UP001190700"/>
    </source>
</evidence>
<dbReference type="InterPro" id="IPR001841">
    <property type="entry name" value="Znf_RING"/>
</dbReference>
<reference evidence="7 8" key="1">
    <citation type="journal article" date="2015" name="Genome Biol. Evol.">
        <title>Comparative Genomics of a Bacterivorous Green Alga Reveals Evolutionary Causalities and Consequences of Phago-Mixotrophic Mode of Nutrition.</title>
        <authorList>
            <person name="Burns J.A."/>
            <person name="Paasch A."/>
            <person name="Narechania A."/>
            <person name="Kim E."/>
        </authorList>
    </citation>
    <scope>NUCLEOTIDE SEQUENCE [LARGE SCALE GENOMIC DNA]</scope>
    <source>
        <strain evidence="7 8">PLY_AMNH</strain>
    </source>
</reference>
<keyword evidence="3" id="KW-0862">Zinc</keyword>
<dbReference type="SUPFAM" id="SSF57850">
    <property type="entry name" value="RING/U-box"/>
    <property type="match status" value="1"/>
</dbReference>
<protein>
    <recommendedName>
        <fullName evidence="6">RING-type domain-containing protein</fullName>
    </recommendedName>
</protein>
<comment type="caution">
    <text evidence="7">The sequence shown here is derived from an EMBL/GenBank/DDBJ whole genome shotgun (WGS) entry which is preliminary data.</text>
</comment>
<evidence type="ECO:0000259" key="6">
    <source>
        <dbReference type="PROSITE" id="PS50089"/>
    </source>
</evidence>
<dbReference type="SMART" id="SM00184">
    <property type="entry name" value="RING"/>
    <property type="match status" value="1"/>
</dbReference>
<evidence type="ECO:0000256" key="5">
    <source>
        <dbReference type="SAM" id="Coils"/>
    </source>
</evidence>
<name>A0AAE0BPG4_9CHLO</name>
<dbReference type="Gene3D" id="3.30.40.10">
    <property type="entry name" value="Zinc/RING finger domain, C3HC4 (zinc finger)"/>
    <property type="match status" value="1"/>
</dbReference>